<gene>
    <name evidence="1" type="ORF">QFC24_000628</name>
</gene>
<keyword evidence="2" id="KW-1185">Reference proteome</keyword>
<name>A0ACC2XWE3_9TREE</name>
<accession>A0ACC2XWE3</accession>
<evidence type="ECO:0000313" key="2">
    <source>
        <dbReference type="Proteomes" id="UP001234202"/>
    </source>
</evidence>
<sequence>MGNDTHGAYDSSWDRLSVSDLTPNVGLGWYFFTEMFDHFRTFFTGVFQSVSDFILSGLSSKRSPIDRNDVIVGNYCHFQIIPYAGGLDHLAWPARVFPGYLGCLGCGLGVLEVLGASLRNGVSCETAQLLDANVSRTLAGDENAVAEERGAAQITNSVVSAKRVLEERNLVVVQYTTLGDDE</sequence>
<reference evidence="1" key="1">
    <citation type="submission" date="2023-04" db="EMBL/GenBank/DDBJ databases">
        <title>Draft Genome sequencing of Naganishia species isolated from polar environments using Oxford Nanopore Technology.</title>
        <authorList>
            <person name="Leo P."/>
            <person name="Venkateswaran K."/>
        </authorList>
    </citation>
    <scope>NUCLEOTIDE SEQUENCE</scope>
    <source>
        <strain evidence="1">DBVPG 5303</strain>
    </source>
</reference>
<comment type="caution">
    <text evidence="1">The sequence shown here is derived from an EMBL/GenBank/DDBJ whole genome shotgun (WGS) entry which is preliminary data.</text>
</comment>
<protein>
    <submittedName>
        <fullName evidence="1">Uncharacterized protein</fullName>
    </submittedName>
</protein>
<dbReference type="EMBL" id="JASBWV010000001">
    <property type="protein sequence ID" value="KAJ9128335.1"/>
    <property type="molecule type" value="Genomic_DNA"/>
</dbReference>
<evidence type="ECO:0000313" key="1">
    <source>
        <dbReference type="EMBL" id="KAJ9128335.1"/>
    </source>
</evidence>
<dbReference type="Proteomes" id="UP001234202">
    <property type="component" value="Unassembled WGS sequence"/>
</dbReference>
<organism evidence="1 2">
    <name type="scientific">Naganishia onofrii</name>
    <dbReference type="NCBI Taxonomy" id="1851511"/>
    <lineage>
        <taxon>Eukaryota</taxon>
        <taxon>Fungi</taxon>
        <taxon>Dikarya</taxon>
        <taxon>Basidiomycota</taxon>
        <taxon>Agaricomycotina</taxon>
        <taxon>Tremellomycetes</taxon>
        <taxon>Filobasidiales</taxon>
        <taxon>Filobasidiaceae</taxon>
        <taxon>Naganishia</taxon>
    </lineage>
</organism>
<proteinExistence type="predicted"/>